<evidence type="ECO:0000313" key="1">
    <source>
        <dbReference type="EMBL" id="SUZ63135.1"/>
    </source>
</evidence>
<proteinExistence type="predicted"/>
<protein>
    <submittedName>
        <fullName evidence="1">Uncharacterized protein</fullName>
    </submittedName>
</protein>
<dbReference type="EMBL" id="UINC01000909">
    <property type="protein sequence ID" value="SUZ63135.1"/>
    <property type="molecule type" value="Genomic_DNA"/>
</dbReference>
<sequence length="34" mass="3624">MDLSNPVEHGDVEITGVTVNEDSTTMNFEGTVGK</sequence>
<dbReference type="AlphaFoldDB" id="A0A381P857"/>
<organism evidence="1">
    <name type="scientific">marine metagenome</name>
    <dbReference type="NCBI Taxonomy" id="408172"/>
    <lineage>
        <taxon>unclassified sequences</taxon>
        <taxon>metagenomes</taxon>
        <taxon>ecological metagenomes</taxon>
    </lineage>
</organism>
<reference evidence="1" key="1">
    <citation type="submission" date="2018-05" db="EMBL/GenBank/DDBJ databases">
        <authorList>
            <person name="Lanie J.A."/>
            <person name="Ng W.-L."/>
            <person name="Kazmierczak K.M."/>
            <person name="Andrzejewski T.M."/>
            <person name="Davidsen T.M."/>
            <person name="Wayne K.J."/>
            <person name="Tettelin H."/>
            <person name="Glass J.I."/>
            <person name="Rusch D."/>
            <person name="Podicherti R."/>
            <person name="Tsui H.-C.T."/>
            <person name="Winkler M.E."/>
        </authorList>
    </citation>
    <scope>NUCLEOTIDE SEQUENCE</scope>
</reference>
<gene>
    <name evidence="1" type="ORF">METZ01_LOCUS15989</name>
</gene>
<accession>A0A381P857</accession>
<name>A0A381P857_9ZZZZ</name>